<dbReference type="EMBL" id="RBRD01000134">
    <property type="protein sequence ID" value="RMQ37574.1"/>
    <property type="molecule type" value="Genomic_DNA"/>
</dbReference>
<proteinExistence type="predicted"/>
<evidence type="ECO:0000313" key="3">
    <source>
        <dbReference type="Proteomes" id="UP000279553"/>
    </source>
</evidence>
<evidence type="ECO:0000256" key="1">
    <source>
        <dbReference type="SAM" id="MobiDB-lite"/>
    </source>
</evidence>
<organism evidence="2 3">
    <name type="scientific">Pseudomonas amygdali pv. mori</name>
    <dbReference type="NCBI Taxonomy" id="34065"/>
    <lineage>
        <taxon>Bacteria</taxon>
        <taxon>Pseudomonadati</taxon>
        <taxon>Pseudomonadota</taxon>
        <taxon>Gammaproteobacteria</taxon>
        <taxon>Pseudomonadales</taxon>
        <taxon>Pseudomonadaceae</taxon>
        <taxon>Pseudomonas</taxon>
        <taxon>Pseudomonas amygdali</taxon>
    </lineage>
</organism>
<accession>A0A3M4L8L4</accession>
<name>A0A3M4L8L4_PSEA0</name>
<dbReference type="Proteomes" id="UP000279553">
    <property type="component" value="Unassembled WGS sequence"/>
</dbReference>
<reference evidence="2 3" key="1">
    <citation type="submission" date="2018-08" db="EMBL/GenBank/DDBJ databases">
        <title>Recombination of ecologically and evolutionarily significant loci maintains genetic cohesion in the Pseudomonas syringae species complex.</title>
        <authorList>
            <person name="Dillon M."/>
            <person name="Thakur S."/>
            <person name="Almeida R.N.D."/>
            <person name="Weir B.S."/>
            <person name="Guttman D.S."/>
        </authorList>
    </citation>
    <scope>NUCLEOTIDE SEQUENCE [LARGE SCALE GENOMIC DNA]</scope>
    <source>
        <strain evidence="2 3">ICMP 535</strain>
    </source>
</reference>
<gene>
    <name evidence="2" type="ORF">ALQ05_04953</name>
</gene>
<comment type="caution">
    <text evidence="2">The sequence shown here is derived from an EMBL/GenBank/DDBJ whole genome shotgun (WGS) entry which is preliminary data.</text>
</comment>
<protein>
    <submittedName>
        <fullName evidence="2">Uncharacterized protein</fullName>
    </submittedName>
</protein>
<evidence type="ECO:0000313" key="2">
    <source>
        <dbReference type="EMBL" id="RMQ37574.1"/>
    </source>
</evidence>
<dbReference type="AlphaFoldDB" id="A0A3M4L8L4"/>
<feature type="region of interest" description="Disordered" evidence="1">
    <location>
        <begin position="56"/>
        <end position="78"/>
    </location>
</feature>
<sequence length="78" mass="8483">MTIVPMLRVGTQFVTLRVTSVPQHNVVSCAQSLYIDKALFYHGGTDDAECDVSDRAKEPDEVGPETGAKDFAHFGPSK</sequence>